<reference evidence="1 2" key="1">
    <citation type="journal article" date="2023" name="Sci. Data">
        <title>Genome assembly of the Korean intertidal mud-creeper Batillaria attramentaria.</title>
        <authorList>
            <person name="Patra A.K."/>
            <person name="Ho P.T."/>
            <person name="Jun S."/>
            <person name="Lee S.J."/>
            <person name="Kim Y."/>
            <person name="Won Y.J."/>
        </authorList>
    </citation>
    <scope>NUCLEOTIDE SEQUENCE [LARGE SCALE GENOMIC DNA]</scope>
    <source>
        <strain evidence="1">Wonlab-2016</strain>
    </source>
</reference>
<dbReference type="EMBL" id="JACVVK020000056">
    <property type="protein sequence ID" value="KAK7497732.1"/>
    <property type="molecule type" value="Genomic_DNA"/>
</dbReference>
<name>A0ABD0LDU3_9CAEN</name>
<sequence>PLYMEEFLSKGSKAGKCLWRLGQKDERRNCKEMRHGGVFPRLQSLAGKPSYSADSYDAKP</sequence>
<gene>
    <name evidence="1" type="ORF">BaRGS_00011127</name>
</gene>
<evidence type="ECO:0000313" key="1">
    <source>
        <dbReference type="EMBL" id="KAK7497732.1"/>
    </source>
</evidence>
<proteinExistence type="predicted"/>
<organism evidence="1 2">
    <name type="scientific">Batillaria attramentaria</name>
    <dbReference type="NCBI Taxonomy" id="370345"/>
    <lineage>
        <taxon>Eukaryota</taxon>
        <taxon>Metazoa</taxon>
        <taxon>Spiralia</taxon>
        <taxon>Lophotrochozoa</taxon>
        <taxon>Mollusca</taxon>
        <taxon>Gastropoda</taxon>
        <taxon>Caenogastropoda</taxon>
        <taxon>Sorbeoconcha</taxon>
        <taxon>Cerithioidea</taxon>
        <taxon>Batillariidae</taxon>
        <taxon>Batillaria</taxon>
    </lineage>
</organism>
<dbReference type="Proteomes" id="UP001519460">
    <property type="component" value="Unassembled WGS sequence"/>
</dbReference>
<accession>A0ABD0LDU3</accession>
<keyword evidence="2" id="KW-1185">Reference proteome</keyword>
<feature type="non-terminal residue" evidence="1">
    <location>
        <position position="1"/>
    </location>
</feature>
<protein>
    <submittedName>
        <fullName evidence="1">Uncharacterized protein</fullName>
    </submittedName>
</protein>
<comment type="caution">
    <text evidence="1">The sequence shown here is derived from an EMBL/GenBank/DDBJ whole genome shotgun (WGS) entry which is preliminary data.</text>
</comment>
<evidence type="ECO:0000313" key="2">
    <source>
        <dbReference type="Proteomes" id="UP001519460"/>
    </source>
</evidence>
<dbReference type="AlphaFoldDB" id="A0ABD0LDU3"/>